<dbReference type="KEGG" id="mgy:MGMSRv2__1976"/>
<sequence>MLVMTRGIAGKVRLLVATASVVSLGVIPDALAQNRLPASDDPGRIERRFPSPADMLRGETPTDMSTPPGSGNHPVPTVRKDNTPQIIQDGNDIILLPSGKEKEKK</sequence>
<accession>V6F4F8</accession>
<protein>
    <submittedName>
        <fullName evidence="2">Uncharacterized protein</fullName>
    </submittedName>
</protein>
<name>V6F4F8_MAGGM</name>
<proteinExistence type="predicted"/>
<reference evidence="2 3" key="1">
    <citation type="journal article" date="2014" name="Genome Announc.">
        <title>Complete genome sequence of Magnetospirillum gryphiswaldense MSR-1.</title>
        <authorList>
            <person name="Wang X."/>
            <person name="Wang Q."/>
            <person name="Zhang W."/>
            <person name="Wang Y."/>
            <person name="Li L."/>
            <person name="Wen T."/>
            <person name="Zhang T."/>
            <person name="Zhang Y."/>
            <person name="Xu J."/>
            <person name="Hu J."/>
            <person name="Li S."/>
            <person name="Liu L."/>
            <person name="Liu J."/>
            <person name="Jiang W."/>
            <person name="Tian J."/>
            <person name="Li Y."/>
            <person name="Schuler D."/>
            <person name="Wang L."/>
            <person name="Li J."/>
        </authorList>
    </citation>
    <scope>NUCLEOTIDE SEQUENCE [LARGE SCALE GENOMIC DNA]</scope>
    <source>
        <strain evidence="3">DSM 6361 / JCM 21280 / NBRC 15271 / MSR-1</strain>
    </source>
</reference>
<dbReference type="AlphaFoldDB" id="V6F4F8"/>
<evidence type="ECO:0000313" key="3">
    <source>
        <dbReference type="Proteomes" id="UP000018922"/>
    </source>
</evidence>
<keyword evidence="3" id="KW-1185">Reference proteome</keyword>
<evidence type="ECO:0000313" key="2">
    <source>
        <dbReference type="EMBL" id="CDK99191.1"/>
    </source>
</evidence>
<dbReference type="RefSeq" id="WP_024080201.1">
    <property type="nucleotide sequence ID" value="NZ_CP027526.1"/>
</dbReference>
<evidence type="ECO:0000256" key="1">
    <source>
        <dbReference type="SAM" id="MobiDB-lite"/>
    </source>
</evidence>
<feature type="region of interest" description="Disordered" evidence="1">
    <location>
        <begin position="34"/>
        <end position="105"/>
    </location>
</feature>
<gene>
    <name evidence="2" type="ordered locus">MGMSRv2__1976</name>
</gene>
<dbReference type="KEGG" id="mgry:MSR1_26440"/>
<dbReference type="OrthoDB" id="7364432at2"/>
<organism evidence="2 3">
    <name type="scientific">Magnetospirillum gryphiswaldense (strain DSM 6361 / JCM 21280 / NBRC 15271 / MSR-1)</name>
    <dbReference type="NCBI Taxonomy" id="431944"/>
    <lineage>
        <taxon>Bacteria</taxon>
        <taxon>Pseudomonadati</taxon>
        <taxon>Pseudomonadota</taxon>
        <taxon>Alphaproteobacteria</taxon>
        <taxon>Rhodospirillales</taxon>
        <taxon>Rhodospirillaceae</taxon>
        <taxon>Magnetospirillum</taxon>
    </lineage>
</organism>
<dbReference type="STRING" id="1430440.MGMSRv2__1976"/>
<dbReference type="EMBL" id="HG794546">
    <property type="protein sequence ID" value="CDK99191.1"/>
    <property type="molecule type" value="Genomic_DNA"/>
</dbReference>
<dbReference type="HOGENOM" id="CLU_2233256_0_0_5"/>
<dbReference type="Proteomes" id="UP000018922">
    <property type="component" value="Chromosome I"/>
</dbReference>